<dbReference type="HOGENOM" id="CLU_1272505_0_0_1"/>
<dbReference type="GeneID" id="6084266"/>
<reference evidence="2 3" key="1">
    <citation type="journal article" date="2008" name="Nature">
        <title>The genome of Laccaria bicolor provides insights into mycorrhizal symbiosis.</title>
        <authorList>
            <person name="Martin F."/>
            <person name="Aerts A."/>
            <person name="Ahren D."/>
            <person name="Brun A."/>
            <person name="Danchin E.G.J."/>
            <person name="Duchaussoy F."/>
            <person name="Gibon J."/>
            <person name="Kohler A."/>
            <person name="Lindquist E."/>
            <person name="Pereda V."/>
            <person name="Salamov A."/>
            <person name="Shapiro H.J."/>
            <person name="Wuyts J."/>
            <person name="Blaudez D."/>
            <person name="Buee M."/>
            <person name="Brokstein P."/>
            <person name="Canbaeck B."/>
            <person name="Cohen D."/>
            <person name="Courty P.E."/>
            <person name="Coutinho P.M."/>
            <person name="Delaruelle C."/>
            <person name="Detter J.C."/>
            <person name="Deveau A."/>
            <person name="DiFazio S."/>
            <person name="Duplessis S."/>
            <person name="Fraissinet-Tachet L."/>
            <person name="Lucic E."/>
            <person name="Frey-Klett P."/>
            <person name="Fourrey C."/>
            <person name="Feussner I."/>
            <person name="Gay G."/>
            <person name="Grimwood J."/>
            <person name="Hoegger P.J."/>
            <person name="Jain P."/>
            <person name="Kilaru S."/>
            <person name="Labbe J."/>
            <person name="Lin Y.C."/>
            <person name="Legue V."/>
            <person name="Le Tacon F."/>
            <person name="Marmeisse R."/>
            <person name="Melayah D."/>
            <person name="Montanini B."/>
            <person name="Muratet M."/>
            <person name="Nehls U."/>
            <person name="Niculita-Hirzel H."/>
            <person name="Oudot-Le Secq M.P."/>
            <person name="Peter M."/>
            <person name="Quesneville H."/>
            <person name="Rajashekar B."/>
            <person name="Reich M."/>
            <person name="Rouhier N."/>
            <person name="Schmutz J."/>
            <person name="Yin T."/>
            <person name="Chalot M."/>
            <person name="Henrissat B."/>
            <person name="Kuees U."/>
            <person name="Lucas S."/>
            <person name="Van de Peer Y."/>
            <person name="Podila G.K."/>
            <person name="Polle A."/>
            <person name="Pukkila P.J."/>
            <person name="Richardson P.M."/>
            <person name="Rouze P."/>
            <person name="Sanders I.R."/>
            <person name="Stajich J.E."/>
            <person name="Tunlid A."/>
            <person name="Tuskan G."/>
            <person name="Grigoriev I.V."/>
        </authorList>
    </citation>
    <scope>NUCLEOTIDE SEQUENCE [LARGE SCALE GENOMIC DNA]</scope>
    <source>
        <strain evidence="3">S238N-H82 / ATCC MYA-4686</strain>
    </source>
</reference>
<protein>
    <submittedName>
        <fullName evidence="2">Predicted protein</fullName>
    </submittedName>
</protein>
<sequence length="217" mass="24192">MRLTAIRKLTVCTFFDPQSAMAASTPRTSQLQLSKTRGLFRLIFHTRFWGRFPAASRRPSSSKKGVKPCLSTNIVVNCKGTSKIAKTRFVLIRKLYQICERWDVHNDERAATEELTCATDSQHVVLFIRGGHLKHGVHDLGVKTLCMRANPQKDVNTPSFSPNLAPQSSEPRSDAERPELNGARPFACLFAYDSQAGLKTVSVSSTPKDRENDKGKT</sequence>
<gene>
    <name evidence="2" type="ORF">LACBIDRAFT_333899</name>
</gene>
<keyword evidence="3" id="KW-1185">Reference proteome</keyword>
<dbReference type="AlphaFoldDB" id="B0DXF7"/>
<dbReference type="EMBL" id="DS547147">
    <property type="protein sequence ID" value="EDR00613.1"/>
    <property type="molecule type" value="Genomic_DNA"/>
</dbReference>
<name>B0DXF7_LACBS</name>
<accession>B0DXF7</accession>
<organism evidence="3">
    <name type="scientific">Laccaria bicolor (strain S238N-H82 / ATCC MYA-4686)</name>
    <name type="common">Bicoloured deceiver</name>
    <name type="synonym">Laccaria laccata var. bicolor</name>
    <dbReference type="NCBI Taxonomy" id="486041"/>
    <lineage>
        <taxon>Eukaryota</taxon>
        <taxon>Fungi</taxon>
        <taxon>Dikarya</taxon>
        <taxon>Basidiomycota</taxon>
        <taxon>Agaricomycotina</taxon>
        <taxon>Agaricomycetes</taxon>
        <taxon>Agaricomycetidae</taxon>
        <taxon>Agaricales</taxon>
        <taxon>Agaricineae</taxon>
        <taxon>Hydnangiaceae</taxon>
        <taxon>Laccaria</taxon>
    </lineage>
</organism>
<proteinExistence type="predicted"/>
<evidence type="ECO:0000313" key="2">
    <source>
        <dbReference type="EMBL" id="EDR00613.1"/>
    </source>
</evidence>
<dbReference type="RefSeq" id="XP_001888622.1">
    <property type="nucleotide sequence ID" value="XM_001888587.1"/>
</dbReference>
<evidence type="ECO:0000256" key="1">
    <source>
        <dbReference type="SAM" id="MobiDB-lite"/>
    </source>
</evidence>
<feature type="compositionally biased region" description="Polar residues" evidence="1">
    <location>
        <begin position="153"/>
        <end position="170"/>
    </location>
</feature>
<dbReference type="Proteomes" id="UP000001194">
    <property type="component" value="Unassembled WGS sequence"/>
</dbReference>
<dbReference type="InParanoid" id="B0DXF7"/>
<dbReference type="KEGG" id="lbc:LACBIDRAFT_333899"/>
<feature type="region of interest" description="Disordered" evidence="1">
    <location>
        <begin position="153"/>
        <end position="179"/>
    </location>
</feature>
<evidence type="ECO:0000313" key="3">
    <source>
        <dbReference type="Proteomes" id="UP000001194"/>
    </source>
</evidence>